<dbReference type="Pfam" id="PF01061">
    <property type="entry name" value="ABC2_membrane"/>
    <property type="match status" value="1"/>
</dbReference>
<keyword evidence="4 5" id="KW-0472">Membrane</keyword>
<dbReference type="InterPro" id="IPR000412">
    <property type="entry name" value="ABC_2_transport"/>
</dbReference>
<evidence type="ECO:0000313" key="7">
    <source>
        <dbReference type="EMBL" id="MDI6447812.1"/>
    </source>
</evidence>
<evidence type="ECO:0000259" key="6">
    <source>
        <dbReference type="PROSITE" id="PS51012"/>
    </source>
</evidence>
<evidence type="ECO:0000256" key="5">
    <source>
        <dbReference type="RuleBase" id="RU361157"/>
    </source>
</evidence>
<dbReference type="Proteomes" id="UP001431776">
    <property type="component" value="Unassembled WGS sequence"/>
</dbReference>
<accession>A0AAW6TRI6</accession>
<dbReference type="PANTHER" id="PTHR43229">
    <property type="entry name" value="NODULATION PROTEIN J"/>
    <property type="match status" value="1"/>
</dbReference>
<feature type="transmembrane region" description="Helical" evidence="5">
    <location>
        <begin position="153"/>
        <end position="173"/>
    </location>
</feature>
<feature type="transmembrane region" description="Helical" evidence="5">
    <location>
        <begin position="128"/>
        <end position="147"/>
    </location>
</feature>
<feature type="domain" description="ABC transmembrane type-2" evidence="6">
    <location>
        <begin position="33"/>
        <end position="260"/>
    </location>
</feature>
<keyword evidence="3 5" id="KW-1133">Transmembrane helix</keyword>
<dbReference type="AlphaFoldDB" id="A0AAW6TRI6"/>
<evidence type="ECO:0000313" key="8">
    <source>
        <dbReference type="Proteomes" id="UP001431776"/>
    </source>
</evidence>
<dbReference type="InterPro" id="IPR051784">
    <property type="entry name" value="Nod_factor_ABC_transporter"/>
</dbReference>
<dbReference type="PIRSF" id="PIRSF006648">
    <property type="entry name" value="DrrB"/>
    <property type="match status" value="1"/>
</dbReference>
<feature type="transmembrane region" description="Helical" evidence="5">
    <location>
        <begin position="64"/>
        <end position="83"/>
    </location>
</feature>
<comment type="similarity">
    <text evidence="5">Belongs to the ABC-2 integral membrane protein family.</text>
</comment>
<evidence type="ECO:0000256" key="2">
    <source>
        <dbReference type="ARBA" id="ARBA00022692"/>
    </source>
</evidence>
<dbReference type="EMBL" id="JASCXX010000002">
    <property type="protein sequence ID" value="MDI6447812.1"/>
    <property type="molecule type" value="Genomic_DNA"/>
</dbReference>
<dbReference type="PRINTS" id="PR00164">
    <property type="entry name" value="ABC2TRNSPORT"/>
</dbReference>
<dbReference type="RefSeq" id="WP_349243224.1">
    <property type="nucleotide sequence ID" value="NZ_JASCXX010000002.1"/>
</dbReference>
<feature type="transmembrane region" description="Helical" evidence="5">
    <location>
        <begin position="39"/>
        <end position="57"/>
    </location>
</feature>
<sequence>MRSNEAVRYPGLAWRLYSVWYRHMRVYTKNLASNGLPPFLEPLLFLAGVGLGLGRYITESMDGMSYLTFLGTGLLVTTAMFTASFECTYATFIRLEFDKVYDGMLAAPITVNNLIVGEILWAGTKGLFFSFAVLCILTPFGIVHFPQALSAPLVGFLTGVMFASMSLLVTSFVKTINHFNFYMTGFLSPMFFFSGVVFPIGNLPRPLQWMAEVVPLTHSVRLVRAACVGRYEVALLADLAYIAVFVAVFGTLAVRRLRGRLVS</sequence>
<evidence type="ECO:0000256" key="3">
    <source>
        <dbReference type="ARBA" id="ARBA00022989"/>
    </source>
</evidence>
<dbReference type="GO" id="GO:0140359">
    <property type="term" value="F:ABC-type transporter activity"/>
    <property type="evidence" value="ECO:0007669"/>
    <property type="project" value="InterPro"/>
</dbReference>
<dbReference type="PROSITE" id="PS51012">
    <property type="entry name" value="ABC_TM2"/>
    <property type="match status" value="1"/>
</dbReference>
<dbReference type="PANTHER" id="PTHR43229:SF2">
    <property type="entry name" value="NODULATION PROTEIN J"/>
    <property type="match status" value="1"/>
</dbReference>
<comment type="subcellular location">
    <subcellularLocation>
        <location evidence="5">Cell membrane</location>
        <topology evidence="5">Multi-pass membrane protein</topology>
    </subcellularLocation>
    <subcellularLocation>
        <location evidence="1">Membrane</location>
        <topology evidence="1">Multi-pass membrane protein</topology>
    </subcellularLocation>
</comment>
<comment type="caution">
    <text evidence="7">The sequence shown here is derived from an EMBL/GenBank/DDBJ whole genome shotgun (WGS) entry which is preliminary data.</text>
</comment>
<dbReference type="InterPro" id="IPR013525">
    <property type="entry name" value="ABC2_TM"/>
</dbReference>
<name>A0AAW6TRI6_9BACT</name>
<dbReference type="GO" id="GO:0043190">
    <property type="term" value="C:ATP-binding cassette (ABC) transporter complex"/>
    <property type="evidence" value="ECO:0007669"/>
    <property type="project" value="InterPro"/>
</dbReference>
<organism evidence="7 8">
    <name type="scientific">Anaerobaca lacustris</name>
    <dbReference type="NCBI Taxonomy" id="3044600"/>
    <lineage>
        <taxon>Bacteria</taxon>
        <taxon>Pseudomonadati</taxon>
        <taxon>Planctomycetota</taxon>
        <taxon>Phycisphaerae</taxon>
        <taxon>Sedimentisphaerales</taxon>
        <taxon>Anaerobacaceae</taxon>
        <taxon>Anaerobaca</taxon>
    </lineage>
</organism>
<feature type="transmembrane region" description="Helical" evidence="5">
    <location>
        <begin position="233"/>
        <end position="254"/>
    </location>
</feature>
<protein>
    <recommendedName>
        <fullName evidence="5">Transport permease protein</fullName>
    </recommendedName>
</protein>
<evidence type="ECO:0000256" key="1">
    <source>
        <dbReference type="ARBA" id="ARBA00004141"/>
    </source>
</evidence>
<evidence type="ECO:0000256" key="4">
    <source>
        <dbReference type="ARBA" id="ARBA00023136"/>
    </source>
</evidence>
<keyword evidence="5" id="KW-0813">Transport</keyword>
<keyword evidence="5" id="KW-1003">Cell membrane</keyword>
<keyword evidence="8" id="KW-1185">Reference proteome</keyword>
<proteinExistence type="inferred from homology"/>
<dbReference type="InterPro" id="IPR047817">
    <property type="entry name" value="ABC2_TM_bact-type"/>
</dbReference>
<feature type="transmembrane region" description="Helical" evidence="5">
    <location>
        <begin position="180"/>
        <end position="200"/>
    </location>
</feature>
<reference evidence="7" key="1">
    <citation type="submission" date="2023-05" db="EMBL/GenBank/DDBJ databases">
        <title>Anaerotaeda fermentans gen. nov., sp. nov., a novel anaerobic planctomycete of the new family within the order Sedimentisphaerales isolated from Taman Peninsula, Russia.</title>
        <authorList>
            <person name="Khomyakova M.A."/>
            <person name="Merkel A.Y."/>
            <person name="Slobodkin A.I."/>
        </authorList>
    </citation>
    <scope>NUCLEOTIDE SEQUENCE</scope>
    <source>
        <strain evidence="7">M17dextr</strain>
    </source>
</reference>
<keyword evidence="2 5" id="KW-0812">Transmembrane</keyword>
<gene>
    <name evidence="7" type="ORF">QJ522_02055</name>
</gene>